<evidence type="ECO:0000313" key="2">
    <source>
        <dbReference type="EMBL" id="MBT9316303.1"/>
    </source>
</evidence>
<name>A0A947GJV3_9CYAN</name>
<accession>A0A947GJV3</accession>
<dbReference type="EMBL" id="JADOES010000023">
    <property type="protein sequence ID" value="MBT9316303.1"/>
    <property type="molecule type" value="Genomic_DNA"/>
</dbReference>
<keyword evidence="3" id="KW-1185">Reference proteome</keyword>
<reference evidence="2" key="1">
    <citation type="submission" date="2020-11" db="EMBL/GenBank/DDBJ databases">
        <authorList>
            <person name="Konstantinou D."/>
            <person name="Gkelis S."/>
            <person name="Popin R."/>
            <person name="Fewer D."/>
            <person name="Sivonen K."/>
        </authorList>
    </citation>
    <scope>NUCLEOTIDE SEQUENCE</scope>
    <source>
        <strain evidence="2">TAU-MAC 1115</strain>
    </source>
</reference>
<sequence length="252" mass="26488">MDPNAAQQLLGLLQQMTTLIQGMAGGDAGGDDPMADPTGGDPSGMETPDMTADPSMGDPTAGDPMAMGDAAGGDNLHDRVSQLEEHTGLQKSAGAGLLTRITKLEEALLGVEYQGAAVDRVDQLAKSLGIVTPQQQPVSTASSGVSDDAPEEIPLESLIKAAIRSELSTHLQKSSEATLPDVSDLRQAQPVIQRQPARREPTTLQTDDALMKSAAQFGWEESDLDEEVTFGDVLQLQYNAQQGGSTLFSDDD</sequence>
<dbReference type="AlphaFoldDB" id="A0A947GJV3"/>
<proteinExistence type="predicted"/>
<gene>
    <name evidence="2" type="ORF">IXB50_12805</name>
</gene>
<feature type="region of interest" description="Disordered" evidence="1">
    <location>
        <begin position="22"/>
        <end position="76"/>
    </location>
</feature>
<protein>
    <submittedName>
        <fullName evidence="2">Uncharacterized protein</fullName>
    </submittedName>
</protein>
<reference evidence="2" key="2">
    <citation type="journal article" date="2021" name="Mar. Drugs">
        <title>Genome Reduction and Secondary Metabolism of the Marine Sponge-Associated Cyanobacterium Leptothoe.</title>
        <authorList>
            <person name="Konstantinou D."/>
            <person name="Popin R.V."/>
            <person name="Fewer D.P."/>
            <person name="Sivonen K."/>
            <person name="Gkelis S."/>
        </authorList>
    </citation>
    <scope>NUCLEOTIDE SEQUENCE</scope>
    <source>
        <strain evidence="2">TAU-MAC 1115</strain>
    </source>
</reference>
<comment type="caution">
    <text evidence="2">The sequence shown here is derived from an EMBL/GenBank/DDBJ whole genome shotgun (WGS) entry which is preliminary data.</text>
</comment>
<dbReference type="Proteomes" id="UP000717364">
    <property type="component" value="Unassembled WGS sequence"/>
</dbReference>
<evidence type="ECO:0000313" key="3">
    <source>
        <dbReference type="Proteomes" id="UP000717364"/>
    </source>
</evidence>
<evidence type="ECO:0000256" key="1">
    <source>
        <dbReference type="SAM" id="MobiDB-lite"/>
    </source>
</evidence>
<feature type="compositionally biased region" description="Low complexity" evidence="1">
    <location>
        <begin position="61"/>
        <end position="74"/>
    </location>
</feature>
<organism evidence="2 3">
    <name type="scientific">Leptothoe spongobia TAU-MAC 1115</name>
    <dbReference type="NCBI Taxonomy" id="1967444"/>
    <lineage>
        <taxon>Bacteria</taxon>
        <taxon>Bacillati</taxon>
        <taxon>Cyanobacteriota</taxon>
        <taxon>Cyanophyceae</taxon>
        <taxon>Nodosilineales</taxon>
        <taxon>Cymatolegaceae</taxon>
        <taxon>Leptothoe</taxon>
        <taxon>Leptothoe spongobia</taxon>
    </lineage>
</organism>
<dbReference type="RefSeq" id="WP_215609371.1">
    <property type="nucleotide sequence ID" value="NZ_JADOES010000023.1"/>
</dbReference>